<evidence type="ECO:0000313" key="1">
    <source>
        <dbReference type="EMBL" id="KIY60716.1"/>
    </source>
</evidence>
<reference evidence="1 2" key="1">
    <citation type="journal article" date="2015" name="Fungal Genet. Biol.">
        <title>Evolution of novel wood decay mechanisms in Agaricales revealed by the genome sequences of Fistulina hepatica and Cylindrobasidium torrendii.</title>
        <authorList>
            <person name="Floudas D."/>
            <person name="Held B.W."/>
            <person name="Riley R."/>
            <person name="Nagy L.G."/>
            <person name="Koehler G."/>
            <person name="Ransdell A.S."/>
            <person name="Younus H."/>
            <person name="Chow J."/>
            <person name="Chiniquy J."/>
            <person name="Lipzen A."/>
            <person name="Tritt A."/>
            <person name="Sun H."/>
            <person name="Haridas S."/>
            <person name="LaButti K."/>
            <person name="Ohm R.A."/>
            <person name="Kues U."/>
            <person name="Blanchette R.A."/>
            <person name="Grigoriev I.V."/>
            <person name="Minto R.E."/>
            <person name="Hibbett D.S."/>
        </authorList>
    </citation>
    <scope>NUCLEOTIDE SEQUENCE [LARGE SCALE GENOMIC DNA]</scope>
    <source>
        <strain evidence="1 2">FP15055 ss-10</strain>
    </source>
</reference>
<dbReference type="EMBL" id="KN881330">
    <property type="protein sequence ID" value="KIY60716.1"/>
    <property type="molecule type" value="Genomic_DNA"/>
</dbReference>
<feature type="non-terminal residue" evidence="1">
    <location>
        <position position="520"/>
    </location>
</feature>
<proteinExistence type="predicted"/>
<name>A0A0D7ATW0_9AGAR</name>
<dbReference type="Proteomes" id="UP000054007">
    <property type="component" value="Unassembled WGS sequence"/>
</dbReference>
<organism evidence="1 2">
    <name type="scientific">Cylindrobasidium torrendii FP15055 ss-10</name>
    <dbReference type="NCBI Taxonomy" id="1314674"/>
    <lineage>
        <taxon>Eukaryota</taxon>
        <taxon>Fungi</taxon>
        <taxon>Dikarya</taxon>
        <taxon>Basidiomycota</taxon>
        <taxon>Agaricomycotina</taxon>
        <taxon>Agaricomycetes</taxon>
        <taxon>Agaricomycetidae</taxon>
        <taxon>Agaricales</taxon>
        <taxon>Marasmiineae</taxon>
        <taxon>Physalacriaceae</taxon>
        <taxon>Cylindrobasidium</taxon>
    </lineage>
</organism>
<sequence>MRLRTKRSKVSTINISIKLRNLIFDVGLSVLEAGRQALRLLDLDFRDVRWDKRTKGMVSDEGIVREKIRESADKAGMWPLPVFVAQVQLRQAINGASCGWLSMRNRRKRLKRLTTGSNGAFRRTGTGTREPSAVLLAIHVRVSESRNDGEFGYLYTLKPATEVTRRTSTGNVPGPFQHTILQVCRRWMDVMTNTPILWASIEVLPLANVTYVNHFLRCALRWSGDALLNIKAPSYHCCFPENILPSYSSRWRTLYLTPCYENWTSMQHDGIPFLESLVLSSYKTSKPTTFMDAPALKRLKCAPSAVVRTPFPWTQIVELDAHVNGPFDRVSEPEDKRRFLDILAIAPLRMLSSNDKTMSGFPSTGITKPDVEVAQLPPNWLPHFIFPALRKYIHRADSNLTTQPILELIRRSGCTLTHLDIRDADPTREKAEALEALLKGLPQLQELNLYIPSNPDNADCLSLVLRPLTIEGILPGLHAIRLKVSVGGYFPNGTIWCRNMCWLLHTGRKIIDGKRQALRY</sequence>
<keyword evidence="2" id="KW-1185">Reference proteome</keyword>
<gene>
    <name evidence="1" type="ORF">CYLTODRAFT_483660</name>
</gene>
<evidence type="ECO:0008006" key="3">
    <source>
        <dbReference type="Google" id="ProtNLM"/>
    </source>
</evidence>
<dbReference type="SUPFAM" id="SSF52047">
    <property type="entry name" value="RNI-like"/>
    <property type="match status" value="1"/>
</dbReference>
<dbReference type="OrthoDB" id="3365698at2759"/>
<evidence type="ECO:0000313" key="2">
    <source>
        <dbReference type="Proteomes" id="UP000054007"/>
    </source>
</evidence>
<dbReference type="AlphaFoldDB" id="A0A0D7ATW0"/>
<protein>
    <recommendedName>
        <fullName evidence="3">F-box domain-containing protein</fullName>
    </recommendedName>
</protein>
<accession>A0A0D7ATW0</accession>